<dbReference type="InterPro" id="IPR050482">
    <property type="entry name" value="Sensor_HK_TwoCompSys"/>
</dbReference>
<keyword evidence="4 12" id="KW-0808">Transferase</keyword>
<dbReference type="CDD" id="cd16917">
    <property type="entry name" value="HATPase_UhpB-NarQ-NarX-like"/>
    <property type="match status" value="1"/>
</dbReference>
<dbReference type="Pfam" id="PF02518">
    <property type="entry name" value="HATPase_c"/>
    <property type="match status" value="1"/>
</dbReference>
<evidence type="ECO:0000256" key="7">
    <source>
        <dbReference type="ARBA" id="ARBA00022840"/>
    </source>
</evidence>
<reference evidence="12 13" key="1">
    <citation type="submission" date="2018-11" db="EMBL/GenBank/DDBJ databases">
        <authorList>
            <person name="Kleinhagauer T."/>
            <person name="Glaeser S.P."/>
            <person name="Spergser J."/>
            <person name="Ruckert C."/>
            <person name="Kaempfer P."/>
            <person name="Busse H.-J."/>
        </authorList>
    </citation>
    <scope>NUCLEOTIDE SEQUENCE [LARGE SCALE GENOMIC DNA]</scope>
    <source>
        <strain evidence="12 13">W8</strain>
    </source>
</reference>
<keyword evidence="13" id="KW-1185">Reference proteome</keyword>
<feature type="transmembrane region" description="Helical" evidence="9">
    <location>
        <begin position="72"/>
        <end position="95"/>
    </location>
</feature>
<dbReference type="Gene3D" id="3.30.565.10">
    <property type="entry name" value="Histidine kinase-like ATPase, C-terminal domain"/>
    <property type="match status" value="1"/>
</dbReference>
<keyword evidence="9" id="KW-0812">Transmembrane</keyword>
<dbReference type="InterPro" id="IPR017205">
    <property type="entry name" value="Sig_transdc_His_kinase_ChrS"/>
</dbReference>
<dbReference type="EC" id="2.7.13.3" evidence="2"/>
<sequence length="402" mass="43414">MVNTPASAANLLTLLRVALHVMFATLLLFAMISAIARGNHVSHTVCVLGTSGLLGALYLSGTVVENRANKGAIAWGFGPWVPVWLLSVVGVWALAVLLSPEFIWLMFPLVFIVLHCFPGWRGIAAVGVLWLIAAFLPLIHNPQLGFGQWFGPLIGACFAVVIHHVYSVLSAVAARNEAIAKQLLAAQEELSLRQREAGRMEERERLSREIHDTVAQGLSSIVLVSRAAQHQASGDTATQLKLIHDQAQESLAEARRFVRDLASPSNDVPLNVALEQLAQRHMQTQRALQRTIDIRVVTVGGTNTSVPEPIARTALRVAQEGVQNVIKHSDATKAVLTLGLWDHELSLDIVDNGHSSTASAPGEGFGLEGMRQRVELVAGELNFEATAQGSTLACRLPLTSKH</sequence>
<dbReference type="InterPro" id="IPR036890">
    <property type="entry name" value="HATPase_C_sf"/>
</dbReference>
<evidence type="ECO:0000256" key="2">
    <source>
        <dbReference type="ARBA" id="ARBA00012438"/>
    </source>
</evidence>
<dbReference type="EMBL" id="CP033897">
    <property type="protein sequence ID" value="AZA12397.1"/>
    <property type="molecule type" value="Genomic_DNA"/>
</dbReference>
<dbReference type="KEGG" id="cgk:CGERO_10590"/>
<feature type="transmembrane region" description="Helical" evidence="9">
    <location>
        <begin position="152"/>
        <end position="174"/>
    </location>
</feature>
<keyword evidence="7" id="KW-0067">ATP-binding</keyword>
<keyword evidence="8" id="KW-0902">Two-component regulatory system</keyword>
<dbReference type="InterPro" id="IPR011712">
    <property type="entry name" value="Sig_transdc_His_kin_sub3_dim/P"/>
</dbReference>
<keyword evidence="3" id="KW-0597">Phosphoprotein</keyword>
<dbReference type="Gene3D" id="1.20.5.1930">
    <property type="match status" value="1"/>
</dbReference>
<evidence type="ECO:0000256" key="1">
    <source>
        <dbReference type="ARBA" id="ARBA00000085"/>
    </source>
</evidence>
<organism evidence="12 13">
    <name type="scientific">Corynebacterium gerontici</name>
    <dbReference type="NCBI Taxonomy" id="2079234"/>
    <lineage>
        <taxon>Bacteria</taxon>
        <taxon>Bacillati</taxon>
        <taxon>Actinomycetota</taxon>
        <taxon>Actinomycetes</taxon>
        <taxon>Mycobacteriales</taxon>
        <taxon>Corynebacteriaceae</taxon>
        <taxon>Corynebacterium</taxon>
    </lineage>
</organism>
<evidence type="ECO:0000259" key="11">
    <source>
        <dbReference type="Pfam" id="PF07730"/>
    </source>
</evidence>
<dbReference type="PIRSF" id="PIRSF037434">
    <property type="entry name" value="STHK_ChrS"/>
    <property type="match status" value="1"/>
</dbReference>
<keyword evidence="5" id="KW-0547">Nucleotide-binding</keyword>
<evidence type="ECO:0000256" key="9">
    <source>
        <dbReference type="SAM" id="Phobius"/>
    </source>
</evidence>
<evidence type="ECO:0000256" key="5">
    <source>
        <dbReference type="ARBA" id="ARBA00022741"/>
    </source>
</evidence>
<dbReference type="GO" id="GO:0000155">
    <property type="term" value="F:phosphorelay sensor kinase activity"/>
    <property type="evidence" value="ECO:0007669"/>
    <property type="project" value="InterPro"/>
</dbReference>
<keyword evidence="6 12" id="KW-0418">Kinase</keyword>
<dbReference type="SUPFAM" id="SSF55874">
    <property type="entry name" value="ATPase domain of HSP90 chaperone/DNA topoisomerase II/histidine kinase"/>
    <property type="match status" value="1"/>
</dbReference>
<accession>A0A3G6J309</accession>
<evidence type="ECO:0000313" key="13">
    <source>
        <dbReference type="Proteomes" id="UP000271587"/>
    </source>
</evidence>
<dbReference type="Pfam" id="PF07730">
    <property type="entry name" value="HisKA_3"/>
    <property type="match status" value="1"/>
</dbReference>
<evidence type="ECO:0000256" key="6">
    <source>
        <dbReference type="ARBA" id="ARBA00022777"/>
    </source>
</evidence>
<dbReference type="PANTHER" id="PTHR24421:SF10">
    <property type="entry name" value="NITRATE_NITRITE SENSOR PROTEIN NARQ"/>
    <property type="match status" value="1"/>
</dbReference>
<dbReference type="InterPro" id="IPR003594">
    <property type="entry name" value="HATPase_dom"/>
</dbReference>
<evidence type="ECO:0000256" key="4">
    <source>
        <dbReference type="ARBA" id="ARBA00022679"/>
    </source>
</evidence>
<feature type="domain" description="Histidine kinase/HSP90-like ATPase" evidence="10">
    <location>
        <begin position="314"/>
        <end position="399"/>
    </location>
</feature>
<evidence type="ECO:0000313" key="12">
    <source>
        <dbReference type="EMBL" id="AZA12397.1"/>
    </source>
</evidence>
<name>A0A3G6J309_9CORY</name>
<dbReference type="GO" id="GO:0016020">
    <property type="term" value="C:membrane"/>
    <property type="evidence" value="ECO:0007669"/>
    <property type="project" value="InterPro"/>
</dbReference>
<feature type="domain" description="Signal transduction histidine kinase subgroup 3 dimerisation and phosphoacceptor" evidence="11">
    <location>
        <begin position="202"/>
        <end position="264"/>
    </location>
</feature>
<evidence type="ECO:0000256" key="8">
    <source>
        <dbReference type="ARBA" id="ARBA00023012"/>
    </source>
</evidence>
<keyword evidence="9" id="KW-1133">Transmembrane helix</keyword>
<protein>
    <recommendedName>
        <fullName evidence="2">histidine kinase</fullName>
        <ecNumber evidence="2">2.7.13.3</ecNumber>
    </recommendedName>
</protein>
<feature type="transmembrane region" description="Helical" evidence="9">
    <location>
        <begin position="12"/>
        <end position="35"/>
    </location>
</feature>
<proteinExistence type="predicted"/>
<evidence type="ECO:0000259" key="10">
    <source>
        <dbReference type="Pfam" id="PF02518"/>
    </source>
</evidence>
<keyword evidence="9" id="KW-0472">Membrane</keyword>
<dbReference type="RefSeq" id="WP_164470308.1">
    <property type="nucleotide sequence ID" value="NZ_CP033897.1"/>
</dbReference>
<feature type="transmembrane region" description="Helical" evidence="9">
    <location>
        <begin position="122"/>
        <end position="140"/>
    </location>
</feature>
<evidence type="ECO:0000256" key="3">
    <source>
        <dbReference type="ARBA" id="ARBA00022553"/>
    </source>
</evidence>
<comment type="catalytic activity">
    <reaction evidence="1">
        <text>ATP + protein L-histidine = ADP + protein N-phospho-L-histidine.</text>
        <dbReference type="EC" id="2.7.13.3"/>
    </reaction>
</comment>
<dbReference type="PANTHER" id="PTHR24421">
    <property type="entry name" value="NITRATE/NITRITE SENSOR PROTEIN NARX-RELATED"/>
    <property type="match status" value="1"/>
</dbReference>
<feature type="transmembrane region" description="Helical" evidence="9">
    <location>
        <begin position="41"/>
        <end position="60"/>
    </location>
</feature>
<feature type="transmembrane region" description="Helical" evidence="9">
    <location>
        <begin position="101"/>
        <end position="117"/>
    </location>
</feature>
<dbReference type="GO" id="GO:0005524">
    <property type="term" value="F:ATP binding"/>
    <property type="evidence" value="ECO:0007669"/>
    <property type="project" value="UniProtKB-KW"/>
</dbReference>
<dbReference type="Proteomes" id="UP000271587">
    <property type="component" value="Chromosome"/>
</dbReference>
<dbReference type="GO" id="GO:0046983">
    <property type="term" value="F:protein dimerization activity"/>
    <property type="evidence" value="ECO:0007669"/>
    <property type="project" value="InterPro"/>
</dbReference>
<gene>
    <name evidence="12" type="primary">degS</name>
    <name evidence="12" type="ORF">CGERO_10590</name>
</gene>
<dbReference type="AlphaFoldDB" id="A0A3G6J309"/>